<dbReference type="AlphaFoldDB" id="A0A1D6YDB3"/>
<dbReference type="SUPFAM" id="SSF82771">
    <property type="entry name" value="GIY-YIG endonuclease"/>
    <property type="match status" value="1"/>
</dbReference>
<gene>
    <name evidence="2" type="primary">orf125_2</name>
</gene>
<dbReference type="InterPro" id="IPR000305">
    <property type="entry name" value="GIY-YIG_endonuc"/>
</dbReference>
<reference evidence="2" key="1">
    <citation type="journal article" date="2016" name="Mycorrhiza">
        <title>The large (134.9 kb) mitochondrial genome of the glomeromycete Funneliformis mosseae.</title>
        <authorList>
            <person name="Nadimi M."/>
            <person name="Stefani F.O.P."/>
            <person name="Hijri M."/>
        </authorList>
    </citation>
    <scope>NUCLEOTIDE SEQUENCE</scope>
</reference>
<evidence type="ECO:0000313" key="2">
    <source>
        <dbReference type="EMBL" id="AMP88013.1"/>
    </source>
</evidence>
<dbReference type="PROSITE" id="PS50164">
    <property type="entry name" value="GIY_YIG"/>
    <property type="match status" value="1"/>
</dbReference>
<sequence>MTIGRNVVLAMFEYLKGTNSPVLDYLQSNERLQHLITKDPKPSLAVYNDTSQGDPKTVAHHSQSMASLFNHPDLMPYAGVYLLMCNHLNTFYVGSTLAFSNRIKKYRSEYSKLIERAHGLMILIA</sequence>
<organism evidence="2">
    <name type="scientific">Funneliformis mosseae</name>
    <name type="common">Endomycorrhizal fungus</name>
    <name type="synonym">Glomus mosseae</name>
    <dbReference type="NCBI Taxonomy" id="27381"/>
    <lineage>
        <taxon>Eukaryota</taxon>
        <taxon>Fungi</taxon>
        <taxon>Fungi incertae sedis</taxon>
        <taxon>Mucoromycota</taxon>
        <taxon>Glomeromycotina</taxon>
        <taxon>Glomeromycetes</taxon>
        <taxon>Glomerales</taxon>
        <taxon>Glomeraceae</taxon>
        <taxon>Funneliformis</taxon>
    </lineage>
</organism>
<dbReference type="CDD" id="cd00719">
    <property type="entry name" value="GIY-YIG_SF"/>
    <property type="match status" value="1"/>
</dbReference>
<protein>
    <recommendedName>
        <fullName evidence="1">GIY-YIG domain-containing protein</fullName>
    </recommendedName>
</protein>
<keyword evidence="2" id="KW-0496">Mitochondrion</keyword>
<dbReference type="Pfam" id="PF01541">
    <property type="entry name" value="GIY-YIG"/>
    <property type="match status" value="1"/>
</dbReference>
<dbReference type="InterPro" id="IPR035901">
    <property type="entry name" value="GIY-YIG_endonuc_sf"/>
</dbReference>
<evidence type="ECO:0000259" key="1">
    <source>
        <dbReference type="PROSITE" id="PS50164"/>
    </source>
</evidence>
<proteinExistence type="predicted"/>
<geneLocation type="mitochondrion" evidence="2"/>
<accession>A0A1D6YDB3</accession>
<name>A0A1D6YDB3_FUNMO</name>
<feature type="domain" description="GIY-YIG" evidence="1">
    <location>
        <begin position="76"/>
        <end position="125"/>
    </location>
</feature>
<dbReference type="EMBL" id="KT371477">
    <property type="protein sequence ID" value="AMP88013.1"/>
    <property type="molecule type" value="Genomic_DNA"/>
</dbReference>